<keyword evidence="4" id="KW-0238">DNA-binding</keyword>
<accession>A0A4U1L499</accession>
<dbReference type="RefSeq" id="WP_136943684.1">
    <property type="nucleotide sequence ID" value="NZ_SWKR01000002.1"/>
</dbReference>
<dbReference type="InterPro" id="IPR036286">
    <property type="entry name" value="LexA/Signal_pep-like_sf"/>
</dbReference>
<dbReference type="Pfam" id="PF00717">
    <property type="entry name" value="Peptidase_S24"/>
    <property type="match status" value="1"/>
</dbReference>
<proteinExistence type="predicted"/>
<dbReference type="OrthoDB" id="528805at2"/>
<evidence type="ECO:0000256" key="2">
    <source>
        <dbReference type="ARBA" id="ARBA00022801"/>
    </source>
</evidence>
<evidence type="ECO:0000256" key="4">
    <source>
        <dbReference type="ARBA" id="ARBA00023125"/>
    </source>
</evidence>
<evidence type="ECO:0000256" key="1">
    <source>
        <dbReference type="ARBA" id="ARBA00022670"/>
    </source>
</evidence>
<keyword evidence="3" id="KW-0805">Transcription regulation</keyword>
<gene>
    <name evidence="7" type="ORF">FBR43_14035</name>
</gene>
<dbReference type="Gene3D" id="2.10.109.10">
    <property type="entry name" value="Umud Fragment, subunit A"/>
    <property type="match status" value="1"/>
</dbReference>
<keyword evidence="1" id="KW-0645">Protease</keyword>
<dbReference type="PROSITE" id="PS00501">
    <property type="entry name" value="SPASE_I_1"/>
    <property type="match status" value="1"/>
</dbReference>
<dbReference type="SUPFAM" id="SSF51306">
    <property type="entry name" value="LexA/Signal peptidase"/>
    <property type="match status" value="1"/>
</dbReference>
<dbReference type="GO" id="GO:0016020">
    <property type="term" value="C:membrane"/>
    <property type="evidence" value="ECO:0007669"/>
    <property type="project" value="InterPro"/>
</dbReference>
<evidence type="ECO:0000313" key="8">
    <source>
        <dbReference type="Proteomes" id="UP000309138"/>
    </source>
</evidence>
<dbReference type="EMBL" id="SWKR01000002">
    <property type="protein sequence ID" value="TKD51747.1"/>
    <property type="molecule type" value="Genomic_DNA"/>
</dbReference>
<keyword evidence="2" id="KW-0378">Hydrolase</keyword>
<evidence type="ECO:0000259" key="6">
    <source>
        <dbReference type="Pfam" id="PF00717"/>
    </source>
</evidence>
<protein>
    <submittedName>
        <fullName evidence="7">Helix-turn-helix transcriptional regulator</fullName>
    </submittedName>
</protein>
<comment type="caution">
    <text evidence="7">The sequence shown here is derived from an EMBL/GenBank/DDBJ whole genome shotgun (WGS) entry which is preliminary data.</text>
</comment>
<dbReference type="PANTHER" id="PTHR40661:SF3">
    <property type="entry name" value="FELS-1 PROPHAGE TRANSCRIPTIONAL REGULATOR"/>
    <property type="match status" value="1"/>
</dbReference>
<dbReference type="PANTHER" id="PTHR40661">
    <property type="match status" value="1"/>
</dbReference>
<evidence type="ECO:0000256" key="3">
    <source>
        <dbReference type="ARBA" id="ARBA00023015"/>
    </source>
</evidence>
<keyword evidence="8" id="KW-1185">Reference proteome</keyword>
<dbReference type="GO" id="GO:0006508">
    <property type="term" value="P:proteolysis"/>
    <property type="evidence" value="ECO:0007669"/>
    <property type="project" value="UniProtKB-KW"/>
</dbReference>
<feature type="domain" description="Peptidase S24/S26A/S26B/S26C" evidence="6">
    <location>
        <begin position="83"/>
        <end position="199"/>
    </location>
</feature>
<dbReference type="CDD" id="cd06529">
    <property type="entry name" value="S24_LexA-like"/>
    <property type="match status" value="1"/>
</dbReference>
<organism evidence="7 8">
    <name type="scientific">Sphingomonas baiyangensis</name>
    <dbReference type="NCBI Taxonomy" id="2572576"/>
    <lineage>
        <taxon>Bacteria</taxon>
        <taxon>Pseudomonadati</taxon>
        <taxon>Pseudomonadota</taxon>
        <taxon>Alphaproteobacteria</taxon>
        <taxon>Sphingomonadales</taxon>
        <taxon>Sphingomonadaceae</taxon>
        <taxon>Sphingomonas</taxon>
    </lineage>
</organism>
<name>A0A4U1L499_9SPHN</name>
<keyword evidence="5" id="KW-0804">Transcription</keyword>
<reference evidence="7 8" key="1">
    <citation type="submission" date="2019-04" db="EMBL/GenBank/DDBJ databases">
        <authorList>
            <person name="Yang Y."/>
            <person name="Wei D."/>
        </authorList>
    </citation>
    <scope>NUCLEOTIDE SEQUENCE [LARGE SCALE GENOMIC DNA]</scope>
    <source>
        <strain evidence="7 8">L-1-4w-11</strain>
    </source>
</reference>
<evidence type="ECO:0000256" key="5">
    <source>
        <dbReference type="ARBA" id="ARBA00023163"/>
    </source>
</evidence>
<dbReference type="InterPro" id="IPR015927">
    <property type="entry name" value="Peptidase_S24_S26A/B/C"/>
</dbReference>
<dbReference type="GO" id="GO:0003677">
    <property type="term" value="F:DNA binding"/>
    <property type="evidence" value="ECO:0007669"/>
    <property type="project" value="UniProtKB-KW"/>
</dbReference>
<evidence type="ECO:0000313" key="7">
    <source>
        <dbReference type="EMBL" id="TKD51747.1"/>
    </source>
</evidence>
<dbReference type="InterPro" id="IPR039418">
    <property type="entry name" value="LexA-like"/>
</dbReference>
<dbReference type="GO" id="GO:0004252">
    <property type="term" value="F:serine-type endopeptidase activity"/>
    <property type="evidence" value="ECO:0007669"/>
    <property type="project" value="InterPro"/>
</dbReference>
<dbReference type="InterPro" id="IPR019756">
    <property type="entry name" value="Pept_S26A_signal_pept_1_Ser-AS"/>
</dbReference>
<dbReference type="AlphaFoldDB" id="A0A4U1L499"/>
<sequence length="205" mass="21231">MLPPDPRTALAAAAAAQGVSLMRLSRVIGRNDAYVQQYVARGSPRVLPERERRLIADYLGIEDEVLGGPPGLRAVARFDVAASAGPGGVAEIDVPEHPRLVDPAMLAMLGVAGDAASMIRVAGASMAPTLLDGDDILVDSARRDVSAGGGVFVLRLDGVVMVKRVAPAPGGLHVSSDNPDAPDPGIVARARVRVIGRVVWVGRAL</sequence>
<dbReference type="Proteomes" id="UP000309138">
    <property type="component" value="Unassembled WGS sequence"/>
</dbReference>